<feature type="non-terminal residue" evidence="1">
    <location>
        <position position="262"/>
    </location>
</feature>
<dbReference type="EMBL" id="JAMZIH010007043">
    <property type="protein sequence ID" value="KAJ1673363.1"/>
    <property type="molecule type" value="Genomic_DNA"/>
</dbReference>
<evidence type="ECO:0000313" key="2">
    <source>
        <dbReference type="Proteomes" id="UP001145114"/>
    </source>
</evidence>
<proteinExistence type="predicted"/>
<keyword evidence="2" id="KW-1185">Reference proteome</keyword>
<organism evidence="1 2">
    <name type="scientific">Spiromyces aspiralis</name>
    <dbReference type="NCBI Taxonomy" id="68401"/>
    <lineage>
        <taxon>Eukaryota</taxon>
        <taxon>Fungi</taxon>
        <taxon>Fungi incertae sedis</taxon>
        <taxon>Zoopagomycota</taxon>
        <taxon>Kickxellomycotina</taxon>
        <taxon>Kickxellomycetes</taxon>
        <taxon>Kickxellales</taxon>
        <taxon>Kickxellaceae</taxon>
        <taxon>Spiromyces</taxon>
    </lineage>
</organism>
<name>A0ACC1HA59_9FUNG</name>
<comment type="caution">
    <text evidence="1">The sequence shown here is derived from an EMBL/GenBank/DDBJ whole genome shotgun (WGS) entry which is preliminary data.</text>
</comment>
<reference evidence="1" key="1">
    <citation type="submission" date="2022-06" db="EMBL/GenBank/DDBJ databases">
        <title>Phylogenomic reconstructions and comparative analyses of Kickxellomycotina fungi.</title>
        <authorList>
            <person name="Reynolds N.K."/>
            <person name="Stajich J.E."/>
            <person name="Barry K."/>
            <person name="Grigoriev I.V."/>
            <person name="Crous P."/>
            <person name="Smith M.E."/>
        </authorList>
    </citation>
    <scope>NUCLEOTIDE SEQUENCE</scope>
    <source>
        <strain evidence="1">RSA 2271</strain>
    </source>
</reference>
<evidence type="ECO:0000313" key="1">
    <source>
        <dbReference type="EMBL" id="KAJ1673363.1"/>
    </source>
</evidence>
<sequence>MFPFHGYWRKTYFSENALLVNQATTSFEIESPAPAYMVHNRALDEVESALRGLGLTTEVQTFKYKKTPGGELYEGRNVHGIVHAPRSDHVEAIVVCTSLRTARGEPNDNGVALLTAFAEFAIRQNYWAKDVIILVTDSGEAGVEHWLKSYHGEQAEGTTTLKKRSGIIQAALGIELPPVVQEGSQEGGYESLGTYYLSNTGQLPNLDYVNVVTAVIKAQVAGSDVCLHIPFLKYKIDALTIGARPQPDLRGDDFNTDIIVIG</sequence>
<protein>
    <submittedName>
        <fullName evidence="1">Glycosyl phosphatidyl inositol protein transamidase complex subunit</fullName>
    </submittedName>
</protein>
<accession>A0ACC1HA59</accession>
<dbReference type="Proteomes" id="UP001145114">
    <property type="component" value="Unassembled WGS sequence"/>
</dbReference>
<gene>
    <name evidence="1" type="primary">GAA1</name>
    <name evidence="1" type="ORF">EV182_005386</name>
</gene>